<keyword evidence="6" id="KW-1185">Reference proteome</keyword>
<feature type="binding site" evidence="3">
    <location>
        <position position="295"/>
    </location>
    <ligand>
        <name>Zn(2+)</name>
        <dbReference type="ChEBI" id="CHEBI:29105"/>
    </ligand>
</feature>
<dbReference type="PANTHER" id="PTHR11103">
    <property type="entry name" value="SLR1189 PROTEIN"/>
    <property type="match status" value="1"/>
</dbReference>
<proteinExistence type="predicted"/>
<dbReference type="SUPFAM" id="SSF82282">
    <property type="entry name" value="Homocysteine S-methyltransferase"/>
    <property type="match status" value="1"/>
</dbReference>
<name>A0ABN7JZC6_9HYPH</name>
<keyword evidence="3" id="KW-0862">Zinc</keyword>
<feature type="binding site" evidence="3">
    <location>
        <position position="296"/>
    </location>
    <ligand>
        <name>Zn(2+)</name>
        <dbReference type="ChEBI" id="CHEBI:29105"/>
    </ligand>
</feature>
<evidence type="ECO:0000259" key="4">
    <source>
        <dbReference type="PROSITE" id="PS50970"/>
    </source>
</evidence>
<dbReference type="Proteomes" id="UP000606921">
    <property type="component" value="Unassembled WGS sequence"/>
</dbReference>
<feature type="domain" description="Hcy-binding" evidence="4">
    <location>
        <begin position="4"/>
        <end position="310"/>
    </location>
</feature>
<dbReference type="Gene3D" id="3.20.20.330">
    <property type="entry name" value="Homocysteine-binding-like domain"/>
    <property type="match status" value="1"/>
</dbReference>
<dbReference type="Pfam" id="PF02574">
    <property type="entry name" value="S-methyl_trans"/>
    <property type="match status" value="1"/>
</dbReference>
<dbReference type="InterPro" id="IPR003726">
    <property type="entry name" value="HCY_dom"/>
</dbReference>
<keyword evidence="3" id="KW-0479">Metal-binding</keyword>
<keyword evidence="1 3" id="KW-0489">Methyltransferase</keyword>
<comment type="cofactor">
    <cofactor evidence="3">
        <name>Zn(2+)</name>
        <dbReference type="ChEBI" id="CHEBI:29105"/>
    </cofactor>
</comment>
<dbReference type="PROSITE" id="PS50970">
    <property type="entry name" value="HCY"/>
    <property type="match status" value="1"/>
</dbReference>
<dbReference type="InterPro" id="IPR036589">
    <property type="entry name" value="HCY_dom_sf"/>
</dbReference>
<protein>
    <submittedName>
        <fullName evidence="5">Homocysteine S-methyltransferase</fullName>
    </submittedName>
</protein>
<accession>A0ABN7JZC6</accession>
<comment type="caution">
    <text evidence="5">The sequence shown here is derived from an EMBL/GenBank/DDBJ whole genome shotgun (WGS) entry which is preliminary data.</text>
</comment>
<gene>
    <name evidence="5" type="ORF">REJC140_01373</name>
</gene>
<reference evidence="5 6" key="1">
    <citation type="submission" date="2020-11" db="EMBL/GenBank/DDBJ databases">
        <authorList>
            <person name="Lassalle F."/>
        </authorList>
    </citation>
    <scope>NUCLEOTIDE SEQUENCE [LARGE SCALE GENOMIC DNA]</scope>
    <source>
        <strain evidence="5 6">JC140</strain>
    </source>
</reference>
<dbReference type="RefSeq" id="WP_142593512.1">
    <property type="nucleotide sequence ID" value="NZ_CABFWF030000014.1"/>
</dbReference>
<evidence type="ECO:0000313" key="6">
    <source>
        <dbReference type="Proteomes" id="UP000606921"/>
    </source>
</evidence>
<keyword evidence="2 3" id="KW-0808">Transferase</keyword>
<feature type="binding site" evidence="3">
    <location>
        <position position="226"/>
    </location>
    <ligand>
        <name>Zn(2+)</name>
        <dbReference type="ChEBI" id="CHEBI:29105"/>
    </ligand>
</feature>
<evidence type="ECO:0000256" key="2">
    <source>
        <dbReference type="ARBA" id="ARBA00022679"/>
    </source>
</evidence>
<sequence>MAKYRNQLPQLNETTFLTDGGLETTLIFHQGLELPLFASFPLLKEEEGRQALRKYYESYLELARARNLGFVLDTATWRANPDWARELGYSLTELRDLNLHAVEFIAALRRQWESPGQAIVLNGVVGPRGDGYKAGRMSAEEAQDYHAFQIGVFAASDADMVSAITMNTIEEAIGIARASKAANMPCVISFTVEADGRLVTGQSLREAIEATDAATGTGPAYYMINCAHPSHFEGALARGEDWVARIGGVRANASTKSHAELDEATELDIGDPIDLGHRYQGLRRRYPSMRVIGGCCGTDHRHLQAICQICLPLIVAE</sequence>
<organism evidence="5 6">
    <name type="scientific">Pseudorhizobium endolithicum</name>
    <dbReference type="NCBI Taxonomy" id="1191678"/>
    <lineage>
        <taxon>Bacteria</taxon>
        <taxon>Pseudomonadati</taxon>
        <taxon>Pseudomonadota</taxon>
        <taxon>Alphaproteobacteria</taxon>
        <taxon>Hyphomicrobiales</taxon>
        <taxon>Rhizobiaceae</taxon>
        <taxon>Rhizobium/Agrobacterium group</taxon>
        <taxon>Pseudorhizobium</taxon>
    </lineage>
</organism>
<dbReference type="EMBL" id="CABFWF030000014">
    <property type="protein sequence ID" value="CAD7048381.1"/>
    <property type="molecule type" value="Genomic_DNA"/>
</dbReference>
<evidence type="ECO:0000256" key="1">
    <source>
        <dbReference type="ARBA" id="ARBA00022603"/>
    </source>
</evidence>
<dbReference type="PANTHER" id="PTHR11103:SF18">
    <property type="entry name" value="SLR1189 PROTEIN"/>
    <property type="match status" value="1"/>
</dbReference>
<evidence type="ECO:0000256" key="3">
    <source>
        <dbReference type="PROSITE-ProRule" id="PRU00333"/>
    </source>
</evidence>
<evidence type="ECO:0000313" key="5">
    <source>
        <dbReference type="EMBL" id="CAD7048381.1"/>
    </source>
</evidence>